<accession>A0ACC0DAQ0</accession>
<dbReference type="Proteomes" id="UP001497680">
    <property type="component" value="Unassembled WGS sequence"/>
</dbReference>
<evidence type="ECO:0000313" key="2">
    <source>
        <dbReference type="Proteomes" id="UP001497680"/>
    </source>
</evidence>
<comment type="caution">
    <text evidence="1">The sequence shown here is derived from an EMBL/GenBank/DDBJ whole genome shotgun (WGS) entry which is preliminary data.</text>
</comment>
<dbReference type="EMBL" id="MU394295">
    <property type="protein sequence ID" value="KAI6089470.1"/>
    <property type="molecule type" value="Genomic_DNA"/>
</dbReference>
<protein>
    <submittedName>
        <fullName evidence="1">Cytochrome P450</fullName>
    </submittedName>
</protein>
<keyword evidence="2" id="KW-1185">Reference proteome</keyword>
<reference evidence="1 2" key="1">
    <citation type="journal article" date="2022" name="New Phytol.">
        <title>Ecological generalism drives hyperdiversity of secondary metabolite gene clusters in xylarialean endophytes.</title>
        <authorList>
            <person name="Franco M.E.E."/>
            <person name="Wisecaver J.H."/>
            <person name="Arnold A.E."/>
            <person name="Ju Y.M."/>
            <person name="Slot J.C."/>
            <person name="Ahrendt S."/>
            <person name="Moore L.P."/>
            <person name="Eastman K.E."/>
            <person name="Scott K."/>
            <person name="Konkel Z."/>
            <person name="Mondo S.J."/>
            <person name="Kuo A."/>
            <person name="Hayes R.D."/>
            <person name="Haridas S."/>
            <person name="Andreopoulos B."/>
            <person name="Riley R."/>
            <person name="LaButti K."/>
            <person name="Pangilinan J."/>
            <person name="Lipzen A."/>
            <person name="Amirebrahimi M."/>
            <person name="Yan J."/>
            <person name="Adam C."/>
            <person name="Keymanesh K."/>
            <person name="Ng V."/>
            <person name="Louie K."/>
            <person name="Northen T."/>
            <person name="Drula E."/>
            <person name="Henrissat B."/>
            <person name="Hsieh H.M."/>
            <person name="Youens-Clark K."/>
            <person name="Lutzoni F."/>
            <person name="Miadlikowska J."/>
            <person name="Eastwood D.C."/>
            <person name="Hamelin R.C."/>
            <person name="Grigoriev I.V."/>
            <person name="U'Ren J.M."/>
        </authorList>
    </citation>
    <scope>NUCLEOTIDE SEQUENCE [LARGE SCALE GENOMIC DNA]</scope>
    <source>
        <strain evidence="1 2">ER1909</strain>
    </source>
</reference>
<name>A0ACC0DAQ0_9PEZI</name>
<sequence>MAALLDLLETRPAVLAPVVLAVAYLIYQLFLRPSGLPDIPIVGARPGEWFPLARARWRNTRDMKTATEVAYSQYRDRAVVLPIAGAQDFVQLPIAEMQWLVDQPDSDVDLHAQVLDSLQLDFTVMDPRLIHQPMHQELISTVLTRETGNLVPALLDETRFSVDDLWGTDTEGFREICVYDAMRRIIGQVTNRVFVGLPLCRDQNLLAAGLAYAQDVPMSSTVLRFTPALLRPLVAPLVTLPNRLHTRKFYNILRPEVERRLAAFSARRSDPEKSGGNGYNGDNGEGKEPNDFLQWSITQAAALGDPYHASPDTLSGRILLLNFASIHTSSFAITHVLLDLASSTSPAQLEELRAEIASVLAAHGGTWNKRALAAMEKLDSAMRESQRVNSFVTIATARKVVKEGGIVTPSGVHVPKGVVLCAPSYPVFHNPDIYPEPEVFKPFRFAEKRAAPTVDGKEGEKEKDSYVQRARQAFATTSPEYTAFGHGRHACPGRFFASSELKLMLAYIITHYNIEPLEQRPSNFWFGMNRIPPMKATIRVRRRKTSV</sequence>
<organism evidence="1 2">
    <name type="scientific">Hypoxylon rubiginosum</name>
    <dbReference type="NCBI Taxonomy" id="110542"/>
    <lineage>
        <taxon>Eukaryota</taxon>
        <taxon>Fungi</taxon>
        <taxon>Dikarya</taxon>
        <taxon>Ascomycota</taxon>
        <taxon>Pezizomycotina</taxon>
        <taxon>Sordariomycetes</taxon>
        <taxon>Xylariomycetidae</taxon>
        <taxon>Xylariales</taxon>
        <taxon>Hypoxylaceae</taxon>
        <taxon>Hypoxylon</taxon>
    </lineage>
</organism>
<evidence type="ECO:0000313" key="1">
    <source>
        <dbReference type="EMBL" id="KAI6089470.1"/>
    </source>
</evidence>
<gene>
    <name evidence="1" type="ORF">F4821DRAFT_231127</name>
</gene>
<proteinExistence type="predicted"/>